<name>A0A6M3KT66_9ZZZZ</name>
<dbReference type="CDD" id="cd03801">
    <property type="entry name" value="GT4_PimA-like"/>
    <property type="match status" value="1"/>
</dbReference>
<organism evidence="2">
    <name type="scientific">viral metagenome</name>
    <dbReference type="NCBI Taxonomy" id="1070528"/>
    <lineage>
        <taxon>unclassified sequences</taxon>
        <taxon>metagenomes</taxon>
        <taxon>organismal metagenomes</taxon>
    </lineage>
</organism>
<dbReference type="EMBL" id="MT142552">
    <property type="protein sequence ID" value="QJA85070.1"/>
    <property type="molecule type" value="Genomic_DNA"/>
</dbReference>
<dbReference type="InterPro" id="IPR001296">
    <property type="entry name" value="Glyco_trans_1"/>
</dbReference>
<keyword evidence="2" id="KW-0808">Transferase</keyword>
<evidence type="ECO:0000259" key="1">
    <source>
        <dbReference type="Pfam" id="PF00534"/>
    </source>
</evidence>
<dbReference type="PANTHER" id="PTHR46656:SF3">
    <property type="entry name" value="PUTATIVE-RELATED"/>
    <property type="match status" value="1"/>
</dbReference>
<sequence length="1095" mass="125928">MENTGKPRLLLISDSAMLHTGMGVAAREIATRLYRMDKYEIRTFGWFAHTAEQRGVKWNLPWRQYTTSDYSRPYGHPQGYPEKPNWDTCPIVKIIEDYKPDVVIVIGDQWMADFILDMPNRRKIRILWEFPIDGLPIPKSWIKSFKKADIPIVMSEFAVNEIKKVDEYFKVELNPRGLDTRIFLPQTLDRPKDFLRKTFMPSSIGRFVVGVFNRFQDRKQIGRAIEAFSKFTKKYKHDDCDLYLHMDMSDSASIQQGKTLLGEDGLLKRYGLDGKILCNKNITVEQGISAPELAATYNCCDVCLNTTQGEGWGNSIAESLACGIPNIVTNYTTPTEFAKSGGIKLIDVITTITGMYNVERALADTDHAADLLEELYRSPVTRKEMGKKGAEWAKQFNWENNIQNWVSYIERCLKGNEYTPISKTKERELDLEPNINIQGAVFENTGFSIVTKNLAKALDDIGVNVSLEPRVPHLAKFFKVEEQITKLINKDKNTVFEFINHMGDEQLRRLPESKAKYKIAYFPWELTNIKNEWVDGLNKYADAVWCNSQFTTDIYKNAGIHEDKLFVLPNGKCLPKVERNRDVEDKKYKFLCVGNLGDKRKNVETLIQSYLSEFSGEDDVELILKSQPGHIDSDPTELVEFLSRTKPNPPKVTVIHADYTDKALAQLMADCDCFITASHAEGFCHPILEATSIGMPVIAPMYGGYLEFAQNGKFFGVAVDISEATKSPVYYYNSKWADVKFKELMRVMREVFVNKVLPDGVNYVPDHTWENTATKMKNELKNVAKRASQKKVKIYYHNFAYNLWNNDNKLNFVRYAPSDIEFVDDFESADLQIVDITRLSDKHNIKCKNYIVNFHCKGEFSEENIMYYSDIFENAVMVYSHLDLKGEMTGSDKWTEKEFDKKINFVCGPWGVDEDLFYTNGTPQKAYTMLTTGAVAPTEAIAECLYACQSVKGKLLHVGPNMFPNAEGYLNTRNLTIREMCGSYSLSYYTNSMRRIEGFEKTFSEGVLSSSRPICFDTPLYRHWYKDIPEYVKEGTPEEIIKDLIDIFKKPYRPITDKEKQFVVDNFSWIKVSKNFWKNFKKIWRSKDDKSNGLG</sequence>
<dbReference type="SUPFAM" id="SSF53756">
    <property type="entry name" value="UDP-Glycosyltransferase/glycogen phosphorylase"/>
    <property type="match status" value="2"/>
</dbReference>
<dbReference type="Pfam" id="PF00534">
    <property type="entry name" value="Glycos_transf_1"/>
    <property type="match status" value="2"/>
</dbReference>
<dbReference type="Gene3D" id="3.40.50.2000">
    <property type="entry name" value="Glycogen Phosphorylase B"/>
    <property type="match status" value="2"/>
</dbReference>
<dbReference type="PANTHER" id="PTHR46656">
    <property type="entry name" value="PUTATIVE-RELATED"/>
    <property type="match status" value="1"/>
</dbReference>
<dbReference type="GO" id="GO:0016757">
    <property type="term" value="F:glycosyltransferase activity"/>
    <property type="evidence" value="ECO:0007669"/>
    <property type="project" value="InterPro"/>
</dbReference>
<gene>
    <name evidence="2" type="ORF">MM415B02285_0005</name>
</gene>
<proteinExistence type="predicted"/>
<reference evidence="2" key="1">
    <citation type="submission" date="2020-03" db="EMBL/GenBank/DDBJ databases">
        <title>The deep terrestrial virosphere.</title>
        <authorList>
            <person name="Holmfeldt K."/>
            <person name="Nilsson E."/>
            <person name="Simone D."/>
            <person name="Lopez-Fernandez M."/>
            <person name="Wu X."/>
            <person name="de Brujin I."/>
            <person name="Lundin D."/>
            <person name="Andersson A."/>
            <person name="Bertilsson S."/>
            <person name="Dopson M."/>
        </authorList>
    </citation>
    <scope>NUCLEOTIDE SEQUENCE</scope>
    <source>
        <strain evidence="2">MM415B02285</strain>
    </source>
</reference>
<protein>
    <submittedName>
        <fullName evidence="2">Putative glycosyltransferase</fullName>
    </submittedName>
</protein>
<feature type="domain" description="Glycosyl transferase family 1" evidence="1">
    <location>
        <begin position="583"/>
        <end position="720"/>
    </location>
</feature>
<accession>A0A6M3KT66</accession>
<feature type="domain" description="Glycosyl transferase family 1" evidence="1">
    <location>
        <begin position="207"/>
        <end position="391"/>
    </location>
</feature>
<evidence type="ECO:0000313" key="2">
    <source>
        <dbReference type="EMBL" id="QJA85070.1"/>
    </source>
</evidence>
<dbReference type="AlphaFoldDB" id="A0A6M3KT66"/>